<dbReference type="EMBL" id="BAAANY010000019">
    <property type="protein sequence ID" value="GAA1691837.1"/>
    <property type="molecule type" value="Genomic_DNA"/>
</dbReference>
<proteinExistence type="predicted"/>
<sequence length="201" mass="20982">MSSVRDDEPTEPEQEEAAEAVVVPAPPGLSLIKDEEPDAAESDDDLAGQRNVSVFRGRVVGEEPLGLAGAPTPLRVARWIALGLAVAGTIGGCGAGAEVVLLSLAGLHTSFVSGLAAIVAGSLVLVWLQAWLVDRAARRRSSGAWFWSVALCWLTLLALVAAVIAGWVTIPAAAGGVVINVILLGCLQFHRDTRRYLGEDL</sequence>
<keyword evidence="2" id="KW-0472">Membrane</keyword>
<evidence type="ECO:0000256" key="2">
    <source>
        <dbReference type="SAM" id="Phobius"/>
    </source>
</evidence>
<evidence type="ECO:0000256" key="1">
    <source>
        <dbReference type="SAM" id="MobiDB-lite"/>
    </source>
</evidence>
<feature type="region of interest" description="Disordered" evidence="1">
    <location>
        <begin position="1"/>
        <end position="21"/>
    </location>
</feature>
<evidence type="ECO:0000313" key="4">
    <source>
        <dbReference type="Proteomes" id="UP001500618"/>
    </source>
</evidence>
<feature type="transmembrane region" description="Helical" evidence="2">
    <location>
        <begin position="111"/>
        <end position="132"/>
    </location>
</feature>
<keyword evidence="2" id="KW-1133">Transmembrane helix</keyword>
<organism evidence="3 4">
    <name type="scientific">Fodinicola feengrottensis</name>
    <dbReference type="NCBI Taxonomy" id="435914"/>
    <lineage>
        <taxon>Bacteria</taxon>
        <taxon>Bacillati</taxon>
        <taxon>Actinomycetota</taxon>
        <taxon>Actinomycetes</taxon>
        <taxon>Mycobacteriales</taxon>
        <taxon>Fodinicola</taxon>
    </lineage>
</organism>
<dbReference type="Proteomes" id="UP001500618">
    <property type="component" value="Unassembled WGS sequence"/>
</dbReference>
<feature type="transmembrane region" description="Helical" evidence="2">
    <location>
        <begin position="144"/>
        <end position="164"/>
    </location>
</feature>
<reference evidence="3 4" key="1">
    <citation type="journal article" date="2019" name="Int. J. Syst. Evol. Microbiol.">
        <title>The Global Catalogue of Microorganisms (GCM) 10K type strain sequencing project: providing services to taxonomists for standard genome sequencing and annotation.</title>
        <authorList>
            <consortium name="The Broad Institute Genomics Platform"/>
            <consortium name="The Broad Institute Genome Sequencing Center for Infectious Disease"/>
            <person name="Wu L."/>
            <person name="Ma J."/>
        </authorList>
    </citation>
    <scope>NUCLEOTIDE SEQUENCE [LARGE SCALE GENOMIC DNA]</scope>
    <source>
        <strain evidence="3 4">JCM 14718</strain>
    </source>
</reference>
<feature type="transmembrane region" description="Helical" evidence="2">
    <location>
        <begin position="170"/>
        <end position="187"/>
    </location>
</feature>
<accession>A0ABN2HQL4</accession>
<comment type="caution">
    <text evidence="3">The sequence shown here is derived from an EMBL/GenBank/DDBJ whole genome shotgun (WGS) entry which is preliminary data.</text>
</comment>
<evidence type="ECO:0000313" key="3">
    <source>
        <dbReference type="EMBL" id="GAA1691837.1"/>
    </source>
</evidence>
<gene>
    <name evidence="3" type="ORF">GCM10009765_46530</name>
</gene>
<dbReference type="RefSeq" id="WP_163571559.1">
    <property type="nucleotide sequence ID" value="NZ_BAAANY010000019.1"/>
</dbReference>
<protein>
    <recommendedName>
        <fullName evidence="5">DUF2127 domain-containing protein</fullName>
    </recommendedName>
</protein>
<evidence type="ECO:0008006" key="5">
    <source>
        <dbReference type="Google" id="ProtNLM"/>
    </source>
</evidence>
<name>A0ABN2HQL4_9ACTN</name>
<feature type="compositionally biased region" description="Acidic residues" evidence="1">
    <location>
        <begin position="8"/>
        <end position="18"/>
    </location>
</feature>
<keyword evidence="4" id="KW-1185">Reference proteome</keyword>
<keyword evidence="2" id="KW-0812">Transmembrane</keyword>
<feature type="transmembrane region" description="Helical" evidence="2">
    <location>
        <begin position="79"/>
        <end position="105"/>
    </location>
</feature>